<dbReference type="InterPro" id="IPR011014">
    <property type="entry name" value="MscS_channel_TM-2"/>
</dbReference>
<feature type="domain" description="Mechanosensitive ion channel transmembrane helices 2/3" evidence="10">
    <location>
        <begin position="140"/>
        <end position="181"/>
    </location>
</feature>
<dbReference type="SUPFAM" id="SSF82861">
    <property type="entry name" value="Mechanosensitive channel protein MscS (YggB), transmembrane region"/>
    <property type="match status" value="1"/>
</dbReference>
<dbReference type="InterPro" id="IPR049142">
    <property type="entry name" value="MS_channel_1st"/>
</dbReference>
<feature type="domain" description="Mechanosensitive ion channel MscS" evidence="8">
    <location>
        <begin position="182"/>
        <end position="251"/>
    </location>
</feature>
<dbReference type="InterPro" id="IPR049278">
    <property type="entry name" value="MS_channel_C"/>
</dbReference>
<evidence type="ECO:0000256" key="5">
    <source>
        <dbReference type="ARBA" id="ARBA00022989"/>
    </source>
</evidence>
<dbReference type="PROSITE" id="PS01246">
    <property type="entry name" value="UPF0003"/>
    <property type="match status" value="1"/>
</dbReference>
<dbReference type="InterPro" id="IPR023408">
    <property type="entry name" value="MscS_beta-dom_sf"/>
</dbReference>
<comment type="caution">
    <text evidence="11">The sequence shown here is derived from an EMBL/GenBank/DDBJ whole genome shotgun (WGS) entry which is preliminary data.</text>
</comment>
<comment type="subcellular location">
    <subcellularLocation>
        <location evidence="1">Cell membrane</location>
        <topology evidence="1">Multi-pass membrane protein</topology>
    </subcellularLocation>
</comment>
<dbReference type="EMBL" id="JAXAFO010000014">
    <property type="protein sequence ID" value="MDX6849656.1"/>
    <property type="molecule type" value="Genomic_DNA"/>
</dbReference>
<feature type="transmembrane region" description="Helical" evidence="7">
    <location>
        <begin position="97"/>
        <end position="114"/>
    </location>
</feature>
<dbReference type="PANTHER" id="PTHR43634">
    <property type="entry name" value="OW CONDUCTANCE MECHANOSENSITIVE CHANNEL"/>
    <property type="match status" value="1"/>
</dbReference>
<dbReference type="RefSeq" id="WP_302722581.1">
    <property type="nucleotide sequence ID" value="NZ_JAULRU010000569.1"/>
</dbReference>
<dbReference type="InterPro" id="IPR011066">
    <property type="entry name" value="MscS_channel_C_sf"/>
</dbReference>
<dbReference type="Pfam" id="PF21088">
    <property type="entry name" value="MS_channel_1st"/>
    <property type="match status" value="1"/>
</dbReference>
<sequence>MDQIQNWFQQLAASGNLWLLEVFLVVFITLLLAAFVRRILSTIVKHAHKTRNRWDDTIVEAAMAPVRWLIWLVGLCWAAEIAHDVTEESLLKYADSVLRIGIIVLLTWFLVRLVKFGEQNFLKPEQGKPTDPTTVMAVGKLLRIAIIITAALVLLQSMGYSISGVLAFGGVGGIAVGFAAKDLLANFFGGLMVYLDRPFKVGDWVRSPDKEIEGTVEEIGLRLTRIRTFDKRPLYVPNQTFTQISVENPSRMLNRRIYETIGVRYDDADKMQGIVEKVREMLEQHDEIDSEQTLIVNFNAFADSSLNFFIYTFTKTVNWVHYHKVKQDVLLKVLEIVAAEGAECAFPTQTLHLPEGIDLRGGDSR</sequence>
<reference evidence="11 12" key="1">
    <citation type="submission" date="2023-11" db="EMBL/GenBank/DDBJ databases">
        <title>Gilvimarinus fulvus sp. nov., isolated from the surface of Kelp.</title>
        <authorList>
            <person name="Sun Y.Y."/>
            <person name="Gong Y."/>
            <person name="Du Z.J."/>
        </authorList>
    </citation>
    <scope>NUCLEOTIDE SEQUENCE [LARGE SCALE GENOMIC DNA]</scope>
    <source>
        <strain evidence="11 12">SDUM040013</strain>
    </source>
</reference>
<dbReference type="Gene3D" id="3.30.70.100">
    <property type="match status" value="1"/>
</dbReference>
<proteinExistence type="inferred from homology"/>
<evidence type="ECO:0000256" key="7">
    <source>
        <dbReference type="SAM" id="Phobius"/>
    </source>
</evidence>
<keyword evidence="6 7" id="KW-0472">Membrane</keyword>
<dbReference type="SUPFAM" id="SSF82689">
    <property type="entry name" value="Mechanosensitive channel protein MscS (YggB), C-terminal domain"/>
    <property type="match status" value="1"/>
</dbReference>
<dbReference type="InterPro" id="IPR045042">
    <property type="entry name" value="YnaI-like"/>
</dbReference>
<dbReference type="SUPFAM" id="SSF50182">
    <property type="entry name" value="Sm-like ribonucleoproteins"/>
    <property type="match status" value="1"/>
</dbReference>
<evidence type="ECO:0000313" key="11">
    <source>
        <dbReference type="EMBL" id="MDX6849656.1"/>
    </source>
</evidence>
<keyword evidence="12" id="KW-1185">Reference proteome</keyword>
<protein>
    <submittedName>
        <fullName evidence="11">Mechanosensitive ion channel family protein</fullName>
    </submittedName>
</protein>
<dbReference type="InterPro" id="IPR010920">
    <property type="entry name" value="LSM_dom_sf"/>
</dbReference>
<feature type="transmembrane region" description="Helical" evidence="7">
    <location>
        <begin position="160"/>
        <end position="180"/>
    </location>
</feature>
<evidence type="ECO:0000256" key="2">
    <source>
        <dbReference type="ARBA" id="ARBA00008017"/>
    </source>
</evidence>
<gene>
    <name evidence="11" type="ORF">SCD92_09810</name>
</gene>
<feature type="transmembrane region" description="Helical" evidence="7">
    <location>
        <begin position="135"/>
        <end position="154"/>
    </location>
</feature>
<evidence type="ECO:0000259" key="10">
    <source>
        <dbReference type="Pfam" id="PF21088"/>
    </source>
</evidence>
<dbReference type="InterPro" id="IPR006686">
    <property type="entry name" value="MscS_channel_CS"/>
</dbReference>
<name>A0ABU4RZR3_9GAMM</name>
<keyword evidence="3" id="KW-1003">Cell membrane</keyword>
<evidence type="ECO:0000256" key="3">
    <source>
        <dbReference type="ARBA" id="ARBA00022475"/>
    </source>
</evidence>
<feature type="domain" description="Mechanosensitive ion channel MscS C-terminal" evidence="9">
    <location>
        <begin position="260"/>
        <end position="343"/>
    </location>
</feature>
<accession>A0ABU4RZR3</accession>
<dbReference type="PANTHER" id="PTHR43634:SF2">
    <property type="entry name" value="LOW CONDUCTANCE MECHANOSENSITIVE CHANNEL YNAI"/>
    <property type="match status" value="1"/>
</dbReference>
<dbReference type="Pfam" id="PF21082">
    <property type="entry name" value="MS_channel_3rd"/>
    <property type="match status" value="1"/>
</dbReference>
<keyword evidence="4 7" id="KW-0812">Transmembrane</keyword>
<evidence type="ECO:0000256" key="1">
    <source>
        <dbReference type="ARBA" id="ARBA00004651"/>
    </source>
</evidence>
<comment type="similarity">
    <text evidence="2">Belongs to the MscS (TC 1.A.23) family.</text>
</comment>
<dbReference type="Proteomes" id="UP001273505">
    <property type="component" value="Unassembled WGS sequence"/>
</dbReference>
<evidence type="ECO:0000313" key="12">
    <source>
        <dbReference type="Proteomes" id="UP001273505"/>
    </source>
</evidence>
<feature type="transmembrane region" description="Helical" evidence="7">
    <location>
        <begin position="17"/>
        <end position="36"/>
    </location>
</feature>
<evidence type="ECO:0000256" key="6">
    <source>
        <dbReference type="ARBA" id="ARBA00023136"/>
    </source>
</evidence>
<dbReference type="Gene3D" id="1.10.287.1260">
    <property type="match status" value="1"/>
</dbReference>
<evidence type="ECO:0000259" key="9">
    <source>
        <dbReference type="Pfam" id="PF21082"/>
    </source>
</evidence>
<dbReference type="Gene3D" id="2.30.30.60">
    <property type="match status" value="1"/>
</dbReference>
<evidence type="ECO:0000259" key="8">
    <source>
        <dbReference type="Pfam" id="PF00924"/>
    </source>
</evidence>
<keyword evidence="5 7" id="KW-1133">Transmembrane helix</keyword>
<dbReference type="InterPro" id="IPR006685">
    <property type="entry name" value="MscS_channel_2nd"/>
</dbReference>
<evidence type="ECO:0000256" key="4">
    <source>
        <dbReference type="ARBA" id="ARBA00022692"/>
    </source>
</evidence>
<organism evidence="11 12">
    <name type="scientific">Gilvimarinus gilvus</name>
    <dbReference type="NCBI Taxonomy" id="3058038"/>
    <lineage>
        <taxon>Bacteria</taxon>
        <taxon>Pseudomonadati</taxon>
        <taxon>Pseudomonadota</taxon>
        <taxon>Gammaproteobacteria</taxon>
        <taxon>Cellvibrionales</taxon>
        <taxon>Cellvibrionaceae</taxon>
        <taxon>Gilvimarinus</taxon>
    </lineage>
</organism>
<dbReference type="Pfam" id="PF00924">
    <property type="entry name" value="MS_channel_2nd"/>
    <property type="match status" value="1"/>
</dbReference>